<dbReference type="Pfam" id="PF13387">
    <property type="entry name" value="Lnb_N"/>
    <property type="match status" value="1"/>
</dbReference>
<evidence type="ECO:0000259" key="1">
    <source>
        <dbReference type="Pfam" id="PF13387"/>
    </source>
</evidence>
<sequence>MTKKIIYLLFCLFVVQMAFSKERPLSDRAEISVLTCGTGDELYSLFGHTAIRVSDPFEGIDRVYNYGMFDFRTPNFYGKFVKGDLLYYADYSTYRNFIGSYVYDNRAVYEQVLDLTPTQKEEIWQKLNESLEEENKFYVYKFIDQNCTTKAVDIINNSIATPVKVDVQGNTATYRTILNSYLNKRYFEMLGINLIFGSKVDAHSTLLFLPDKFMQGLAETKVNGKPLVPETVTVFEPEVSTEKSGISVNSMWFFSLVVLVLAGLMTQRGVRSVYFVILGLLGIFFFVVGFYSLHGELLSNNTVLLCSPIFLILPFIRKNVKIAKLLQLLTLVCVILYIVLNITSEKLLVTLPLVLLTLVSLAIEMRIAKKYNK</sequence>
<evidence type="ECO:0000313" key="3">
    <source>
        <dbReference type="Proteomes" id="UP000069030"/>
    </source>
</evidence>
<dbReference type="eggNOG" id="ENOG502Z87C">
    <property type="taxonomic scope" value="Bacteria"/>
</dbReference>
<dbReference type="AlphaFoldDB" id="A0A0U3G8J2"/>
<protein>
    <recommendedName>
        <fullName evidence="1">Lnb N-terminal periplasmic domain-containing protein</fullName>
    </recommendedName>
</protein>
<accession>A0A0U3G8J2</accession>
<dbReference type="RefSeq" id="WP_006260262.1">
    <property type="nucleotide sequence ID" value="NZ_BCMQ01000007.1"/>
</dbReference>
<feature type="domain" description="Lnb N-terminal periplasmic" evidence="1">
    <location>
        <begin position="27"/>
        <end position="179"/>
    </location>
</feature>
<reference evidence="2 3" key="1">
    <citation type="journal article" date="2016" name="J. Zhejiang Univ. Sci. B">
        <title>Antibiotic resistance mechanisms of Myroides sp.</title>
        <authorList>
            <person name="Hu S."/>
            <person name="Yuan S."/>
            <person name="Qu H."/>
            <person name="Jiang T."/>
            <person name="Zhou Y."/>
            <person name="Wang M."/>
            <person name="Ming D."/>
        </authorList>
    </citation>
    <scope>NUCLEOTIDE SEQUENCE [LARGE SCALE GENOMIC DNA]</scope>
    <source>
        <strain evidence="2 3">PR63039</strain>
    </source>
</reference>
<dbReference type="Proteomes" id="UP000069030">
    <property type="component" value="Chromosome"/>
</dbReference>
<dbReference type="InterPro" id="IPR025178">
    <property type="entry name" value="Lnb_N"/>
</dbReference>
<dbReference type="EMBL" id="CP013690">
    <property type="protein sequence ID" value="ALU24952.1"/>
    <property type="molecule type" value="Genomic_DNA"/>
</dbReference>
<evidence type="ECO:0000313" key="2">
    <source>
        <dbReference type="EMBL" id="ALU24952.1"/>
    </source>
</evidence>
<gene>
    <name evidence="2" type="ORF">AS202_01650</name>
</gene>
<dbReference type="KEGG" id="mod:AS202_01650"/>
<dbReference type="GeneID" id="66973553"/>
<name>A0A0U3G8J2_9FLAO</name>
<proteinExistence type="predicted"/>
<organism evidence="2 3">
    <name type="scientific">Myroides odoratimimus</name>
    <dbReference type="NCBI Taxonomy" id="76832"/>
    <lineage>
        <taxon>Bacteria</taxon>
        <taxon>Pseudomonadati</taxon>
        <taxon>Bacteroidota</taxon>
        <taxon>Flavobacteriia</taxon>
        <taxon>Flavobacteriales</taxon>
        <taxon>Flavobacteriaceae</taxon>
        <taxon>Myroides</taxon>
    </lineage>
</organism>